<sequence>MSLHRTRTRVLEERDVVGLRRHRLRPQDLPSADCAWLLSQLTSVLSPLVQHLTPATIQPVPDRAESVADILGSSGISHPIRHRASTGPRNLSSIAPDPDALEVQASETFSELGTALKISRATGTPSQNRKRRWNRGALPCHPTSSRKVANIFKQRLGFEDSQRVPRPQSHRRNCARLTRHRKTIPPHPCRPALLRTGRSSTETAEVDSLSCKAGQSTPCAGGYMEEFFHQPSIPRDATDRFRRSKV</sequence>
<dbReference type="AlphaFoldDB" id="A0A2G8K3L8"/>
<comment type="caution">
    <text evidence="2">The sequence shown here is derived from an EMBL/GenBank/DDBJ whole genome shotgun (WGS) entry which is preliminary data.</text>
</comment>
<protein>
    <submittedName>
        <fullName evidence="2">Uncharacterized protein</fullName>
    </submittedName>
</protein>
<dbReference type="Proteomes" id="UP000230750">
    <property type="component" value="Unassembled WGS sequence"/>
</dbReference>
<dbReference type="EMBL" id="MRZV01000922">
    <property type="protein sequence ID" value="PIK42592.1"/>
    <property type="molecule type" value="Genomic_DNA"/>
</dbReference>
<reference evidence="2 3" key="1">
    <citation type="journal article" date="2017" name="PLoS Biol.">
        <title>The sea cucumber genome provides insights into morphological evolution and visceral regeneration.</title>
        <authorList>
            <person name="Zhang X."/>
            <person name="Sun L."/>
            <person name="Yuan J."/>
            <person name="Sun Y."/>
            <person name="Gao Y."/>
            <person name="Zhang L."/>
            <person name="Li S."/>
            <person name="Dai H."/>
            <person name="Hamel J.F."/>
            <person name="Liu C."/>
            <person name="Yu Y."/>
            <person name="Liu S."/>
            <person name="Lin W."/>
            <person name="Guo K."/>
            <person name="Jin S."/>
            <person name="Xu P."/>
            <person name="Storey K.B."/>
            <person name="Huan P."/>
            <person name="Zhang T."/>
            <person name="Zhou Y."/>
            <person name="Zhang J."/>
            <person name="Lin C."/>
            <person name="Li X."/>
            <person name="Xing L."/>
            <person name="Huo D."/>
            <person name="Sun M."/>
            <person name="Wang L."/>
            <person name="Mercier A."/>
            <person name="Li F."/>
            <person name="Yang H."/>
            <person name="Xiang J."/>
        </authorList>
    </citation>
    <scope>NUCLEOTIDE SEQUENCE [LARGE SCALE GENOMIC DNA]</scope>
    <source>
        <strain evidence="2">Shaxun</strain>
        <tissue evidence="2">Muscle</tissue>
    </source>
</reference>
<accession>A0A2G8K3L8</accession>
<evidence type="ECO:0000313" key="3">
    <source>
        <dbReference type="Proteomes" id="UP000230750"/>
    </source>
</evidence>
<evidence type="ECO:0000313" key="2">
    <source>
        <dbReference type="EMBL" id="PIK42592.1"/>
    </source>
</evidence>
<feature type="region of interest" description="Disordered" evidence="1">
    <location>
        <begin position="120"/>
        <end position="145"/>
    </location>
</feature>
<evidence type="ECO:0000256" key="1">
    <source>
        <dbReference type="SAM" id="MobiDB-lite"/>
    </source>
</evidence>
<name>A0A2G8K3L8_STIJA</name>
<keyword evidence="3" id="KW-1185">Reference proteome</keyword>
<proteinExistence type="predicted"/>
<organism evidence="2 3">
    <name type="scientific">Stichopus japonicus</name>
    <name type="common">Sea cucumber</name>
    <dbReference type="NCBI Taxonomy" id="307972"/>
    <lineage>
        <taxon>Eukaryota</taxon>
        <taxon>Metazoa</taxon>
        <taxon>Echinodermata</taxon>
        <taxon>Eleutherozoa</taxon>
        <taxon>Echinozoa</taxon>
        <taxon>Holothuroidea</taxon>
        <taxon>Aspidochirotacea</taxon>
        <taxon>Aspidochirotida</taxon>
        <taxon>Stichopodidae</taxon>
        <taxon>Apostichopus</taxon>
    </lineage>
</organism>
<gene>
    <name evidence="2" type="ORF">BSL78_20545</name>
</gene>